<name>A0A172TCP3_9DEIO</name>
<dbReference type="PATRIC" id="fig|1182568.3.peg.405"/>
<dbReference type="KEGG" id="dpu:SU48_01935"/>
<dbReference type="GO" id="GO:0016747">
    <property type="term" value="F:acyltransferase activity, transferring groups other than amino-acyl groups"/>
    <property type="evidence" value="ECO:0007669"/>
    <property type="project" value="InterPro"/>
</dbReference>
<reference evidence="2 3" key="1">
    <citation type="submission" date="2015-01" db="EMBL/GenBank/DDBJ databases">
        <title>Deinococcus puniceus/DY1/ whole genome sequencing.</title>
        <authorList>
            <person name="Kim M.K."/>
            <person name="Srinivasan S."/>
            <person name="Lee J.-J."/>
        </authorList>
    </citation>
    <scope>NUCLEOTIDE SEQUENCE [LARGE SCALE GENOMIC DNA]</scope>
    <source>
        <strain evidence="2 3">DY1</strain>
    </source>
</reference>
<keyword evidence="2" id="KW-0808">Transferase</keyword>
<dbReference type="SUPFAM" id="SSF55729">
    <property type="entry name" value="Acyl-CoA N-acyltransferases (Nat)"/>
    <property type="match status" value="1"/>
</dbReference>
<dbReference type="InterPro" id="IPR000182">
    <property type="entry name" value="GNAT_dom"/>
</dbReference>
<proteinExistence type="predicted"/>
<dbReference type="AlphaFoldDB" id="A0A172TCP3"/>
<organism evidence="2 3">
    <name type="scientific">Deinococcus puniceus</name>
    <dbReference type="NCBI Taxonomy" id="1182568"/>
    <lineage>
        <taxon>Bacteria</taxon>
        <taxon>Thermotogati</taxon>
        <taxon>Deinococcota</taxon>
        <taxon>Deinococci</taxon>
        <taxon>Deinococcales</taxon>
        <taxon>Deinococcaceae</taxon>
        <taxon>Deinococcus</taxon>
    </lineage>
</organism>
<evidence type="ECO:0000259" key="1">
    <source>
        <dbReference type="PROSITE" id="PS51186"/>
    </source>
</evidence>
<accession>A0A172TCP3</accession>
<keyword evidence="3" id="KW-1185">Reference proteome</keyword>
<feature type="domain" description="N-acetyltransferase" evidence="1">
    <location>
        <begin position="20"/>
        <end position="152"/>
    </location>
</feature>
<evidence type="ECO:0000313" key="2">
    <source>
        <dbReference type="EMBL" id="ANE44704.1"/>
    </source>
</evidence>
<dbReference type="Gene3D" id="3.40.630.30">
    <property type="match status" value="1"/>
</dbReference>
<dbReference type="EMBL" id="CP011387">
    <property type="protein sequence ID" value="ANE44704.1"/>
    <property type="molecule type" value="Genomic_DNA"/>
</dbReference>
<dbReference type="CDD" id="cd04301">
    <property type="entry name" value="NAT_SF"/>
    <property type="match status" value="1"/>
</dbReference>
<sequence length="183" mass="19845">MTATELTTIPAVLPLTQQHIKLRQATNLDDLEVVRDLILAADLSQHRADITVTLEGSTYWIADLNGVPGGCIGLEHGQGVSLIRSTAVLPDSRSQGLGRALVRSALTQASLRGDHTVYLFSQEAGDYWQRFGFVPTSGDELSAALSNAPQVQSGLSRGWLHEEQAWKLELVQQESVQQESAGQ</sequence>
<dbReference type="InterPro" id="IPR016181">
    <property type="entry name" value="Acyl_CoA_acyltransferase"/>
</dbReference>
<evidence type="ECO:0000313" key="3">
    <source>
        <dbReference type="Proteomes" id="UP000077363"/>
    </source>
</evidence>
<dbReference type="Pfam" id="PF13508">
    <property type="entry name" value="Acetyltransf_7"/>
    <property type="match status" value="1"/>
</dbReference>
<dbReference type="STRING" id="1182568.SU48_01935"/>
<dbReference type="Proteomes" id="UP000077363">
    <property type="component" value="Chromosome"/>
</dbReference>
<protein>
    <submittedName>
        <fullName evidence="2">Acetyltransferase</fullName>
    </submittedName>
</protein>
<dbReference type="OrthoDB" id="9803233at2"/>
<gene>
    <name evidence="2" type="ORF">SU48_01935</name>
</gene>
<dbReference type="PROSITE" id="PS51186">
    <property type="entry name" value="GNAT"/>
    <property type="match status" value="1"/>
</dbReference>